<dbReference type="PANTHER" id="PTHR30469">
    <property type="entry name" value="MULTIDRUG RESISTANCE PROTEIN MDTA"/>
    <property type="match status" value="1"/>
</dbReference>
<dbReference type="GO" id="GO:0015562">
    <property type="term" value="F:efflux transmembrane transporter activity"/>
    <property type="evidence" value="ECO:0007669"/>
    <property type="project" value="TreeGrafter"/>
</dbReference>
<dbReference type="InterPro" id="IPR058625">
    <property type="entry name" value="MdtA-like_BSH"/>
</dbReference>
<comment type="similarity">
    <text evidence="1">Belongs to the membrane fusion protein (MFP) (TC 8.A.1) family.</text>
</comment>
<organism evidence="6 7">
    <name type="scientific">Candidatus Wallbacteria bacterium HGW-Wallbacteria-1</name>
    <dbReference type="NCBI Taxonomy" id="2013854"/>
    <lineage>
        <taxon>Bacteria</taxon>
        <taxon>Candidatus Walliibacteriota</taxon>
    </lineage>
</organism>
<dbReference type="Proteomes" id="UP000233256">
    <property type="component" value="Unassembled WGS sequence"/>
</dbReference>
<evidence type="ECO:0000259" key="4">
    <source>
        <dbReference type="Pfam" id="PF25917"/>
    </source>
</evidence>
<dbReference type="Pfam" id="PF25917">
    <property type="entry name" value="BSH_RND"/>
    <property type="match status" value="1"/>
</dbReference>
<dbReference type="AlphaFoldDB" id="A0A2N1PNR9"/>
<evidence type="ECO:0000313" key="7">
    <source>
        <dbReference type="Proteomes" id="UP000233256"/>
    </source>
</evidence>
<dbReference type="Gene3D" id="1.10.287.470">
    <property type="entry name" value="Helix hairpin bin"/>
    <property type="match status" value="1"/>
</dbReference>
<comment type="caution">
    <text evidence="6">The sequence shown here is derived from an EMBL/GenBank/DDBJ whole genome shotgun (WGS) entry which is preliminary data.</text>
</comment>
<dbReference type="EMBL" id="PGXC01000009">
    <property type="protein sequence ID" value="PKK89993.1"/>
    <property type="molecule type" value="Genomic_DNA"/>
</dbReference>
<proteinExistence type="inferred from homology"/>
<accession>A0A2N1PNR9</accession>
<dbReference type="Gene3D" id="2.40.50.100">
    <property type="match status" value="1"/>
</dbReference>
<feature type="domain" description="CusB-like beta-barrel" evidence="5">
    <location>
        <begin position="254"/>
        <end position="325"/>
    </location>
</feature>
<keyword evidence="2" id="KW-0472">Membrane</keyword>
<dbReference type="Pfam" id="PF25876">
    <property type="entry name" value="HH_MFP_RND"/>
    <property type="match status" value="1"/>
</dbReference>
<feature type="transmembrane region" description="Helical" evidence="2">
    <location>
        <begin position="12"/>
        <end position="30"/>
    </location>
</feature>
<sequence length="408" mass="45409">MLKLIARFYRFLLVMLIPVSMLAVIFYLNGQIKTKSDLNNIGKPHFFKAEHYGRVEGVLVKVGDSVEPGKELLGYIITDEQGKTGSVKDELAPVDVTLRQIQGQIFEDAIELPGIVQAFAEVDVTARVGGEIVELNFTEGMKVENGAIIARIDERDYRIALDKAQSAYDLARLQYERLGNLQKKNAISTSTYDDAMANFKIAKANIESARIALERCTIKAPCSGLVDFRNPEVGEIVKSGDLVVRIIDISRVKVNVGIPEQDVDMVRRTSDIAFLVPSLGDMTFNGIVHHISYSSDRKAAVFPMEIHVDNPDGRLLPGMVAKARVIRRIYDSAVLLPIYLVIAGDDEYFTFVMEDGKAVRRTLRLGTMQAKWVHILEGLKPGDMVIEKGLRTVSQGFPVNVVNKEEVR</sequence>
<evidence type="ECO:0000259" key="5">
    <source>
        <dbReference type="Pfam" id="PF25954"/>
    </source>
</evidence>
<dbReference type="NCBIfam" id="TIGR01730">
    <property type="entry name" value="RND_mfp"/>
    <property type="match status" value="1"/>
</dbReference>
<evidence type="ECO:0000256" key="1">
    <source>
        <dbReference type="ARBA" id="ARBA00009477"/>
    </source>
</evidence>
<dbReference type="Gene3D" id="2.40.30.170">
    <property type="match status" value="1"/>
</dbReference>
<name>A0A2N1PNR9_9BACT</name>
<evidence type="ECO:0000256" key="2">
    <source>
        <dbReference type="SAM" id="Phobius"/>
    </source>
</evidence>
<gene>
    <name evidence="6" type="ORF">CVV64_11750</name>
</gene>
<reference evidence="6 7" key="1">
    <citation type="journal article" date="2017" name="ISME J.">
        <title>Potential for microbial H2 and metal transformations associated with novel bacteria and archaea in deep terrestrial subsurface sediments.</title>
        <authorList>
            <person name="Hernsdorf A.W."/>
            <person name="Amano Y."/>
            <person name="Miyakawa K."/>
            <person name="Ise K."/>
            <person name="Suzuki Y."/>
            <person name="Anantharaman K."/>
            <person name="Probst A."/>
            <person name="Burstein D."/>
            <person name="Thomas B.C."/>
            <person name="Banfield J.F."/>
        </authorList>
    </citation>
    <scope>NUCLEOTIDE SEQUENCE [LARGE SCALE GENOMIC DNA]</scope>
    <source>
        <strain evidence="6">HGW-Wallbacteria-1</strain>
    </source>
</reference>
<dbReference type="InterPro" id="IPR006143">
    <property type="entry name" value="RND_pump_MFP"/>
</dbReference>
<dbReference type="InterPro" id="IPR058624">
    <property type="entry name" value="MdtA-like_HH"/>
</dbReference>
<dbReference type="SUPFAM" id="SSF111369">
    <property type="entry name" value="HlyD-like secretion proteins"/>
    <property type="match status" value="1"/>
</dbReference>
<keyword evidence="2" id="KW-0812">Transmembrane</keyword>
<dbReference type="Pfam" id="PF25954">
    <property type="entry name" value="Beta-barrel_RND_2"/>
    <property type="match status" value="1"/>
</dbReference>
<dbReference type="GO" id="GO:1990281">
    <property type="term" value="C:efflux pump complex"/>
    <property type="evidence" value="ECO:0007669"/>
    <property type="project" value="TreeGrafter"/>
</dbReference>
<dbReference type="Gene3D" id="2.40.420.20">
    <property type="match status" value="1"/>
</dbReference>
<feature type="domain" description="Multidrug resistance protein MdtA-like alpha-helical hairpin" evidence="3">
    <location>
        <begin position="156"/>
        <end position="215"/>
    </location>
</feature>
<evidence type="ECO:0000313" key="6">
    <source>
        <dbReference type="EMBL" id="PKK89993.1"/>
    </source>
</evidence>
<dbReference type="PANTHER" id="PTHR30469:SF20">
    <property type="entry name" value="EFFLUX RND TRANSPORTER PERIPLASMIC ADAPTOR SUBUNIT"/>
    <property type="match status" value="1"/>
</dbReference>
<evidence type="ECO:0000259" key="3">
    <source>
        <dbReference type="Pfam" id="PF25876"/>
    </source>
</evidence>
<feature type="domain" description="Multidrug resistance protein MdtA-like barrel-sandwich hybrid" evidence="4">
    <location>
        <begin position="121"/>
        <end position="242"/>
    </location>
</feature>
<protein>
    <submittedName>
        <fullName evidence="6">Uncharacterized protein</fullName>
    </submittedName>
</protein>
<keyword evidence="2" id="KW-1133">Transmembrane helix</keyword>
<dbReference type="InterPro" id="IPR058792">
    <property type="entry name" value="Beta-barrel_RND_2"/>
</dbReference>